<feature type="domain" description="EGF-like" evidence="8">
    <location>
        <begin position="203"/>
        <end position="238"/>
    </location>
</feature>
<feature type="domain" description="EGF-like" evidence="8">
    <location>
        <begin position="380"/>
        <end position="421"/>
    </location>
</feature>
<keyword evidence="3" id="KW-0677">Repeat</keyword>
<feature type="disulfide bond" evidence="6">
    <location>
        <begin position="452"/>
        <end position="461"/>
    </location>
</feature>
<feature type="domain" description="EGF-like" evidence="8">
    <location>
        <begin position="319"/>
        <end position="378"/>
    </location>
</feature>
<dbReference type="Pfam" id="PF12661">
    <property type="entry name" value="hEGF"/>
    <property type="match status" value="2"/>
</dbReference>
<dbReference type="GO" id="GO:0005509">
    <property type="term" value="F:calcium ion binding"/>
    <property type="evidence" value="ECO:0007669"/>
    <property type="project" value="InterPro"/>
</dbReference>
<reference evidence="10" key="1">
    <citation type="submission" date="2016-11" db="UniProtKB">
        <authorList>
            <consortium name="WormBaseParasite"/>
        </authorList>
    </citation>
    <scope>IDENTIFICATION</scope>
</reference>
<feature type="domain" description="EGF-like" evidence="8">
    <location>
        <begin position="240"/>
        <end position="277"/>
    </location>
</feature>
<feature type="disulfide bond" evidence="6">
    <location>
        <begin position="307"/>
        <end position="316"/>
    </location>
</feature>
<feature type="disulfide bond" evidence="6">
    <location>
        <begin position="498"/>
        <end position="507"/>
    </location>
</feature>
<sequence length="677" mass="71405">MASHSVLTILMCALILVIIMPVTAELFHNSNSELLSRQRRAVCNPDCKNGGVCVTVNGKDMCLCSLPYTGQTCTVIIDYCTTAQPEIGIDPKVAPVCLNGTCLGTVLTEPYFNCSCLPGFNGTRCENNIDDCATNPCINGLCKDLINNYTCSCYQGWQGRHCSANINDCFAGACLNGGQCIDGNSRQCEPTNLTNAGTRCENNIDDCATNPCINGLCKDLINNYTCSCYQGWQGRHCSANINDCFAGACLNGGQCIDGNSSYTCNCSDTGFRGANCSENIDDCASPSNPCSNGGVCIDGVKNYTCQCLAGYSGRNCTLDEPDCGPNPCHYNGTCLERSNQALYGNASLPYPFDGGFNYSVAAGFVCLCPNGSSGNDCSINPNDCLDPATNRSVCAHASSCTDGLASFTCHCLPGYEGPTCSVDINECERFGQPCQNGAVCKDLVADYACTGCPADFGGKNCSVRLTGCDSSPCQNNATCEPLLLRELPSPAHGYRCTCKPGWSGPQCNETTLASFNGTSILAHFDLVRLSSHWGDIRVGAHDSSLVLLFFNASSSLIGRADWPISDSLASTDWLTLSVSLTNGSATLSRSESGVSQLPRAQLVDGLSDSFKPNSRMSVRVGGESESGIDGGGFRGCVRDLRLVTNDSTLVATETTAESSNATWGVCSRSVQCGSPSP</sequence>
<feature type="disulfide bond" evidence="6">
    <location>
        <begin position="64"/>
        <end position="73"/>
    </location>
</feature>
<feature type="disulfide bond" evidence="6">
    <location>
        <begin position="368"/>
        <end position="377"/>
    </location>
</feature>
<proteinExistence type="predicted"/>
<evidence type="ECO:0000313" key="10">
    <source>
        <dbReference type="WBParaSite" id="maker-uti_cns_0000569-snap-gene-0.13-mRNA-1"/>
    </source>
</evidence>
<dbReference type="Gene3D" id="2.10.25.10">
    <property type="entry name" value="Laminin"/>
    <property type="match status" value="10"/>
</dbReference>
<name>A0A1I8G1L8_9PLAT</name>
<dbReference type="PANTHER" id="PTHR24049:SF22">
    <property type="entry name" value="DROSOPHILA CRUMBS HOMOLOG"/>
    <property type="match status" value="1"/>
</dbReference>
<dbReference type="PROSITE" id="PS00022">
    <property type="entry name" value="EGF_1"/>
    <property type="match status" value="8"/>
</dbReference>
<feature type="disulfide bond" evidence="6">
    <location>
        <begin position="97"/>
        <end position="114"/>
    </location>
</feature>
<dbReference type="SUPFAM" id="SSF57196">
    <property type="entry name" value="EGF/Laminin"/>
    <property type="match status" value="8"/>
</dbReference>
<dbReference type="InterPro" id="IPR018097">
    <property type="entry name" value="EGF_Ca-bd_CS"/>
</dbReference>
<dbReference type="InterPro" id="IPR051022">
    <property type="entry name" value="Notch_Cell-Fate_Det"/>
</dbReference>
<feature type="domain" description="EGF-like" evidence="8">
    <location>
        <begin position="464"/>
        <end position="508"/>
    </location>
</feature>
<organism evidence="9 10">
    <name type="scientific">Macrostomum lignano</name>
    <dbReference type="NCBI Taxonomy" id="282301"/>
    <lineage>
        <taxon>Eukaryota</taxon>
        <taxon>Metazoa</taxon>
        <taxon>Spiralia</taxon>
        <taxon>Lophotrochozoa</taxon>
        <taxon>Platyhelminthes</taxon>
        <taxon>Rhabditophora</taxon>
        <taxon>Macrostomorpha</taxon>
        <taxon>Macrostomida</taxon>
        <taxon>Macrostomidae</taxon>
        <taxon>Macrostomum</taxon>
    </lineage>
</organism>
<evidence type="ECO:0000256" key="3">
    <source>
        <dbReference type="ARBA" id="ARBA00022737"/>
    </source>
</evidence>
<dbReference type="WBParaSite" id="maker-uti_cns_0000569-snap-gene-0.13-mRNA-1">
    <property type="protein sequence ID" value="maker-uti_cns_0000569-snap-gene-0.13-mRNA-1"/>
    <property type="gene ID" value="maker-uti_cns_0000569-snap-gene-0.13"/>
</dbReference>
<dbReference type="PANTHER" id="PTHR24049">
    <property type="entry name" value="CRUMBS FAMILY MEMBER"/>
    <property type="match status" value="1"/>
</dbReference>
<feature type="disulfide bond" evidence="6">
    <location>
        <begin position="43"/>
        <end position="53"/>
    </location>
</feature>
<dbReference type="Proteomes" id="UP000095280">
    <property type="component" value="Unplaced"/>
</dbReference>
<accession>A0A1I8G1L8</accession>
<dbReference type="FunFam" id="2.10.25.10:FF:000472">
    <property type="entry name" value="Uncharacterized protein, isoform A"/>
    <property type="match status" value="1"/>
</dbReference>
<feature type="chain" id="PRO_5009319002" evidence="7">
    <location>
        <begin position="25"/>
        <end position="677"/>
    </location>
</feature>
<feature type="disulfide bond" evidence="6">
    <location>
        <begin position="411"/>
        <end position="420"/>
    </location>
</feature>
<dbReference type="PROSITE" id="PS01186">
    <property type="entry name" value="EGF_2"/>
    <property type="match status" value="7"/>
</dbReference>
<feature type="domain" description="EGF-like" evidence="8">
    <location>
        <begin position="423"/>
        <end position="462"/>
    </location>
</feature>
<evidence type="ECO:0000256" key="1">
    <source>
        <dbReference type="ARBA" id="ARBA00022536"/>
    </source>
</evidence>
<feature type="domain" description="EGF-like" evidence="8">
    <location>
        <begin position="39"/>
        <end position="74"/>
    </location>
</feature>
<dbReference type="FunFam" id="2.10.25.10:FF:000208">
    <property type="entry name" value="Crumbs 2, cell polarity complex component"/>
    <property type="match status" value="1"/>
</dbReference>
<feature type="disulfide bond" evidence="6">
    <location>
        <begin position="228"/>
        <end position="237"/>
    </location>
</feature>
<feature type="domain" description="EGF-like" evidence="8">
    <location>
        <begin position="88"/>
        <end position="126"/>
    </location>
</feature>
<dbReference type="GO" id="GO:0045197">
    <property type="term" value="P:establishment or maintenance of epithelial cell apical/basal polarity"/>
    <property type="evidence" value="ECO:0007669"/>
    <property type="project" value="TreeGrafter"/>
</dbReference>
<feature type="domain" description="EGF-like" evidence="8">
    <location>
        <begin position="128"/>
        <end position="163"/>
    </location>
</feature>
<evidence type="ECO:0000256" key="2">
    <source>
        <dbReference type="ARBA" id="ARBA00022729"/>
    </source>
</evidence>
<dbReference type="PROSITE" id="PS00010">
    <property type="entry name" value="ASX_HYDROXYL"/>
    <property type="match status" value="5"/>
</dbReference>
<keyword evidence="2 7" id="KW-0732">Signal</keyword>
<feature type="disulfide bond" evidence="6">
    <location>
        <begin position="153"/>
        <end position="162"/>
    </location>
</feature>
<dbReference type="FunFam" id="2.10.25.10:FF:000434">
    <property type="entry name" value="Predicted protein"/>
    <property type="match status" value="1"/>
</dbReference>
<dbReference type="GO" id="GO:0007157">
    <property type="term" value="P:heterophilic cell-cell adhesion via plasma membrane cell adhesion molecules"/>
    <property type="evidence" value="ECO:0007669"/>
    <property type="project" value="TreeGrafter"/>
</dbReference>
<dbReference type="InterPro" id="IPR013320">
    <property type="entry name" value="ConA-like_dom_sf"/>
</dbReference>
<evidence type="ECO:0000256" key="7">
    <source>
        <dbReference type="SAM" id="SignalP"/>
    </source>
</evidence>
<evidence type="ECO:0000256" key="4">
    <source>
        <dbReference type="ARBA" id="ARBA00023157"/>
    </source>
</evidence>
<feature type="disulfide bond" evidence="6">
    <location>
        <begin position="132"/>
        <end position="142"/>
    </location>
</feature>
<dbReference type="GO" id="GO:0032991">
    <property type="term" value="C:protein-containing complex"/>
    <property type="evidence" value="ECO:0007669"/>
    <property type="project" value="TreeGrafter"/>
</dbReference>
<dbReference type="SMART" id="SM00179">
    <property type="entry name" value="EGF_CA"/>
    <property type="match status" value="8"/>
</dbReference>
<protein>
    <submittedName>
        <fullName evidence="10">Notch</fullName>
    </submittedName>
</protein>
<dbReference type="PROSITE" id="PS50026">
    <property type="entry name" value="EGF_3"/>
    <property type="match status" value="11"/>
</dbReference>
<dbReference type="InterPro" id="IPR000152">
    <property type="entry name" value="EGF-type_Asp/Asn_hydroxyl_site"/>
</dbReference>
<evidence type="ECO:0000313" key="9">
    <source>
        <dbReference type="Proteomes" id="UP000095280"/>
    </source>
</evidence>
<dbReference type="SUPFAM" id="SSF49899">
    <property type="entry name" value="Concanavalin A-like lectins/glucanases"/>
    <property type="match status" value="1"/>
</dbReference>
<keyword evidence="5" id="KW-0325">Glycoprotein</keyword>
<keyword evidence="1 6" id="KW-0245">EGF-like domain</keyword>
<evidence type="ECO:0000256" key="6">
    <source>
        <dbReference type="PROSITE-ProRule" id="PRU00076"/>
    </source>
</evidence>
<dbReference type="FunFam" id="2.10.25.10:FF:000004">
    <property type="entry name" value="Neurogenic locus notch 1"/>
    <property type="match status" value="1"/>
</dbReference>
<dbReference type="CDD" id="cd00054">
    <property type="entry name" value="EGF_CA"/>
    <property type="match status" value="6"/>
</dbReference>
<feature type="signal peptide" evidence="7">
    <location>
        <begin position="1"/>
        <end position="24"/>
    </location>
</feature>
<dbReference type="AlphaFoldDB" id="A0A1I8G1L8"/>
<evidence type="ECO:0000256" key="5">
    <source>
        <dbReference type="ARBA" id="ARBA00023180"/>
    </source>
</evidence>
<dbReference type="SMART" id="SM00181">
    <property type="entry name" value="EGF"/>
    <property type="match status" value="10"/>
</dbReference>
<feature type="domain" description="EGF-like" evidence="8">
    <location>
        <begin position="165"/>
        <end position="201"/>
    </location>
</feature>
<feature type="domain" description="EGF-like" evidence="8">
    <location>
        <begin position="279"/>
        <end position="317"/>
    </location>
</feature>
<dbReference type="InterPro" id="IPR001881">
    <property type="entry name" value="EGF-like_Ca-bd_dom"/>
</dbReference>
<comment type="caution">
    <text evidence="6">Lacks conserved residue(s) required for the propagation of feature annotation.</text>
</comment>
<evidence type="ECO:0000259" key="8">
    <source>
        <dbReference type="PROSITE" id="PS50026"/>
    </source>
</evidence>
<keyword evidence="4 6" id="KW-1015">Disulfide bond</keyword>
<keyword evidence="9" id="KW-1185">Reference proteome</keyword>
<dbReference type="InterPro" id="IPR013032">
    <property type="entry name" value="EGF-like_CS"/>
</dbReference>
<dbReference type="GO" id="GO:0005886">
    <property type="term" value="C:plasma membrane"/>
    <property type="evidence" value="ECO:0007669"/>
    <property type="project" value="UniProtKB-ARBA"/>
</dbReference>
<dbReference type="PROSITE" id="PS01187">
    <property type="entry name" value="EGF_CA"/>
    <property type="match status" value="3"/>
</dbReference>
<dbReference type="Pfam" id="PF00008">
    <property type="entry name" value="EGF"/>
    <property type="match status" value="4"/>
</dbReference>
<feature type="disulfide bond" evidence="6">
    <location>
        <begin position="207"/>
        <end position="217"/>
    </location>
</feature>
<dbReference type="InterPro" id="IPR000742">
    <property type="entry name" value="EGF"/>
</dbReference>
<feature type="disulfide bond" evidence="6">
    <location>
        <begin position="116"/>
        <end position="125"/>
    </location>
</feature>